<dbReference type="PANTHER" id="PTHR12526:SF638">
    <property type="entry name" value="SPORE COAT PROTEIN SA"/>
    <property type="match status" value="1"/>
</dbReference>
<feature type="domain" description="Glycosyltransferase subfamily 4-like N-terminal" evidence="1">
    <location>
        <begin position="21"/>
        <end position="137"/>
    </location>
</feature>
<dbReference type="PANTHER" id="PTHR12526">
    <property type="entry name" value="GLYCOSYLTRANSFERASE"/>
    <property type="match status" value="1"/>
</dbReference>
<dbReference type="Pfam" id="PF13477">
    <property type="entry name" value="Glyco_trans_4_2"/>
    <property type="match status" value="1"/>
</dbReference>
<organism evidence="2 3">
    <name type="scientific">Filomicrobium insigne</name>
    <dbReference type="NCBI Taxonomy" id="418854"/>
    <lineage>
        <taxon>Bacteria</taxon>
        <taxon>Pseudomonadati</taxon>
        <taxon>Pseudomonadota</taxon>
        <taxon>Alphaproteobacteria</taxon>
        <taxon>Hyphomicrobiales</taxon>
        <taxon>Hyphomicrobiaceae</taxon>
        <taxon>Filomicrobium</taxon>
    </lineage>
</organism>
<dbReference type="Proteomes" id="UP000198795">
    <property type="component" value="Unassembled WGS sequence"/>
</dbReference>
<dbReference type="Pfam" id="PF13692">
    <property type="entry name" value="Glyco_trans_1_4"/>
    <property type="match status" value="1"/>
</dbReference>
<gene>
    <name evidence="2" type="ORF">SAMN04488061_0544</name>
</gene>
<accession>A0A1H0HLC3</accession>
<dbReference type="CDD" id="cd03808">
    <property type="entry name" value="GT4_CapM-like"/>
    <property type="match status" value="1"/>
</dbReference>
<keyword evidence="3" id="KW-1185">Reference proteome</keyword>
<dbReference type="InterPro" id="IPR028098">
    <property type="entry name" value="Glyco_trans_4-like_N"/>
</dbReference>
<proteinExistence type="predicted"/>
<reference evidence="2 3" key="1">
    <citation type="submission" date="2016-10" db="EMBL/GenBank/DDBJ databases">
        <authorList>
            <person name="Varghese N."/>
            <person name="Submissions S."/>
        </authorList>
    </citation>
    <scope>NUCLEOTIDE SEQUENCE [LARGE SCALE GENOMIC DNA]</scope>
    <source>
        <strain evidence="2 3">CGMCC 1.6497</strain>
    </source>
</reference>
<name>A0A1H0HLC3_9HYPH</name>
<dbReference type="SUPFAM" id="SSF53756">
    <property type="entry name" value="UDP-Glycosyltransferase/glycogen phosphorylase"/>
    <property type="match status" value="1"/>
</dbReference>
<comment type="caution">
    <text evidence="2">The sequence shown here is derived from an EMBL/GenBank/DDBJ whole genome shotgun (WGS) entry which is preliminary data.</text>
</comment>
<protein>
    <submittedName>
        <fullName evidence="2">Glycosyltransferase involved in cell wall bisynthesis</fullName>
    </submittedName>
</protein>
<evidence type="ECO:0000313" key="3">
    <source>
        <dbReference type="Proteomes" id="UP000198795"/>
    </source>
</evidence>
<evidence type="ECO:0000313" key="2">
    <source>
        <dbReference type="EMBL" id="SDO19907.1"/>
    </source>
</evidence>
<sequence length="397" mass="43117">MAIGDDLNLMQRHRNDQHSGKILLLISEDWFALSHFKPLIATLREFANEVVIATRSSGRFDELEALGARVVPFDFRRSSLSPLRQAGTVRSLAQLIAQEQPDVVHVVAMQPMVLSALALRMAPRCRVVMHLTGLGFLGISEGMAARVIRPAAFAALGGILGRPDTWLLAENPDDRAYLTDNGIKIGTRSTVLGGAGIDIEAYPALPPPTSTVASTAFVGRIIRSKGLETLAEAARILRHDGTKITLKLYGKIDHDNPDAISEAQVAQWQREGLLVWHGHVSDVRDVWADTDICVLPAITREGMPRAVLEAAACSRPLIVTDVPGCRHFVRNAVEGYVVPAGDAQALATALARLVREPNLRVEMGKAARERVLSGFTLEHVQEGIRSAYSALLAQHNA</sequence>
<dbReference type="Gene3D" id="3.40.50.2000">
    <property type="entry name" value="Glycogen Phosphorylase B"/>
    <property type="match status" value="2"/>
</dbReference>
<dbReference type="EMBL" id="FNJC01000001">
    <property type="protein sequence ID" value="SDO19907.1"/>
    <property type="molecule type" value="Genomic_DNA"/>
</dbReference>
<evidence type="ECO:0000259" key="1">
    <source>
        <dbReference type="Pfam" id="PF13477"/>
    </source>
</evidence>
<dbReference type="RefSeq" id="WP_090226394.1">
    <property type="nucleotide sequence ID" value="NZ_FNJC01000001.1"/>
</dbReference>